<evidence type="ECO:0000256" key="7">
    <source>
        <dbReference type="PIRNR" id="PIRNR000077"/>
    </source>
</evidence>
<dbReference type="SUPFAM" id="SSF52833">
    <property type="entry name" value="Thioredoxin-like"/>
    <property type="match status" value="1"/>
</dbReference>
<dbReference type="InterPro" id="IPR036249">
    <property type="entry name" value="Thioredoxin-like_sf"/>
</dbReference>
<feature type="active site" description="Nucleophile" evidence="8">
    <location>
        <position position="27"/>
    </location>
</feature>
<dbReference type="Proteomes" id="UP000077667">
    <property type="component" value="Chromosome"/>
</dbReference>
<dbReference type="PANTHER" id="PTHR45663">
    <property type="entry name" value="GEO12009P1"/>
    <property type="match status" value="1"/>
</dbReference>
<evidence type="ECO:0000256" key="9">
    <source>
        <dbReference type="PIRSR" id="PIRSR000077-4"/>
    </source>
</evidence>
<feature type="domain" description="Thioredoxin" evidence="10">
    <location>
        <begin position="1"/>
        <end position="100"/>
    </location>
</feature>
<accession>A0A1A9I8A3</accession>
<dbReference type="PIRSF" id="PIRSF000077">
    <property type="entry name" value="Thioredoxin"/>
    <property type="match status" value="1"/>
</dbReference>
<evidence type="ECO:0000256" key="5">
    <source>
        <dbReference type="ARBA" id="ARBA00023284"/>
    </source>
</evidence>
<feature type="disulfide bond" description="Redox-active" evidence="9">
    <location>
        <begin position="24"/>
        <end position="27"/>
    </location>
</feature>
<reference evidence="11 12" key="1">
    <citation type="submission" date="2016-05" db="EMBL/GenBank/DDBJ databases">
        <title>Niabella ginsenosidivorans BS26 whole genome sequencing.</title>
        <authorList>
            <person name="Im W.T."/>
            <person name="Siddiqi M.Z."/>
        </authorList>
    </citation>
    <scope>NUCLEOTIDE SEQUENCE [LARGE SCALE GENOMIC DNA]</scope>
    <source>
        <strain evidence="11 12">BS26</strain>
    </source>
</reference>
<evidence type="ECO:0000256" key="4">
    <source>
        <dbReference type="ARBA" id="ARBA00023157"/>
    </source>
</evidence>
<dbReference type="NCBIfam" id="TIGR01068">
    <property type="entry name" value="thioredoxin"/>
    <property type="match status" value="1"/>
</dbReference>
<dbReference type="PRINTS" id="PR00421">
    <property type="entry name" value="THIOREDOXIN"/>
</dbReference>
<protein>
    <recommendedName>
        <fullName evidence="6 7">Thioredoxin</fullName>
    </recommendedName>
</protein>
<dbReference type="AlphaFoldDB" id="A0A1A9I8A3"/>
<feature type="site" description="Deprotonates C-terminal active site Cys" evidence="8">
    <location>
        <position position="18"/>
    </location>
</feature>
<dbReference type="Gene3D" id="3.40.30.10">
    <property type="entry name" value="Glutaredoxin"/>
    <property type="match status" value="1"/>
</dbReference>
<evidence type="ECO:0000256" key="8">
    <source>
        <dbReference type="PIRSR" id="PIRSR000077-1"/>
    </source>
</evidence>
<evidence type="ECO:0000313" key="12">
    <source>
        <dbReference type="Proteomes" id="UP000077667"/>
    </source>
</evidence>
<dbReference type="PROSITE" id="PS00194">
    <property type="entry name" value="THIOREDOXIN_1"/>
    <property type="match status" value="1"/>
</dbReference>
<feature type="site" description="Contributes to redox potential value" evidence="8">
    <location>
        <position position="26"/>
    </location>
</feature>
<dbReference type="CDD" id="cd02947">
    <property type="entry name" value="TRX_family"/>
    <property type="match status" value="1"/>
</dbReference>
<dbReference type="PANTHER" id="PTHR45663:SF11">
    <property type="entry name" value="GEO12009P1"/>
    <property type="match status" value="1"/>
</dbReference>
<sequence>MAETFQSLIKGEKPVLVDFTATWCGPCKMMAPVLHDLKAKVGDQLSIIKIDIDQSPQAAAAYQVQSVPTFILFKGGKILWRQSGAMPLAYLEQQLSTAGAFS</sequence>
<proteinExistence type="inferred from homology"/>
<dbReference type="InterPro" id="IPR013766">
    <property type="entry name" value="Thioredoxin_domain"/>
</dbReference>
<dbReference type="PROSITE" id="PS51352">
    <property type="entry name" value="THIOREDOXIN_2"/>
    <property type="match status" value="1"/>
</dbReference>
<dbReference type="GO" id="GO:0005829">
    <property type="term" value="C:cytosol"/>
    <property type="evidence" value="ECO:0007669"/>
    <property type="project" value="TreeGrafter"/>
</dbReference>
<dbReference type="RefSeq" id="WP_067761872.1">
    <property type="nucleotide sequence ID" value="NZ_CP015772.1"/>
</dbReference>
<evidence type="ECO:0000256" key="1">
    <source>
        <dbReference type="ARBA" id="ARBA00008987"/>
    </source>
</evidence>
<dbReference type="KEGG" id="nia:A8C56_10540"/>
<keyword evidence="3" id="KW-0249">Electron transport</keyword>
<dbReference type="InterPro" id="IPR005746">
    <property type="entry name" value="Thioredoxin"/>
</dbReference>
<name>A0A1A9I8A3_9BACT</name>
<dbReference type="EMBL" id="CP015772">
    <property type="protein sequence ID" value="ANH83846.1"/>
    <property type="molecule type" value="Genomic_DNA"/>
</dbReference>
<organism evidence="11 12">
    <name type="scientific">Niabella ginsenosidivorans</name>
    <dbReference type="NCBI Taxonomy" id="1176587"/>
    <lineage>
        <taxon>Bacteria</taxon>
        <taxon>Pseudomonadati</taxon>
        <taxon>Bacteroidota</taxon>
        <taxon>Chitinophagia</taxon>
        <taxon>Chitinophagales</taxon>
        <taxon>Chitinophagaceae</taxon>
        <taxon>Niabella</taxon>
    </lineage>
</organism>
<dbReference type="InterPro" id="IPR017937">
    <property type="entry name" value="Thioredoxin_CS"/>
</dbReference>
<evidence type="ECO:0000256" key="2">
    <source>
        <dbReference type="ARBA" id="ARBA00022448"/>
    </source>
</evidence>
<dbReference type="FunFam" id="3.40.30.10:FF:000001">
    <property type="entry name" value="Thioredoxin"/>
    <property type="match status" value="1"/>
</dbReference>
<keyword evidence="2" id="KW-0813">Transport</keyword>
<keyword evidence="4 9" id="KW-1015">Disulfide bond</keyword>
<evidence type="ECO:0000256" key="6">
    <source>
        <dbReference type="NCBIfam" id="TIGR01068"/>
    </source>
</evidence>
<dbReference type="GO" id="GO:0045454">
    <property type="term" value="P:cell redox homeostasis"/>
    <property type="evidence" value="ECO:0007669"/>
    <property type="project" value="TreeGrafter"/>
</dbReference>
<keyword evidence="5 9" id="KW-0676">Redox-active center</keyword>
<keyword evidence="12" id="KW-1185">Reference proteome</keyword>
<evidence type="ECO:0000313" key="11">
    <source>
        <dbReference type="EMBL" id="ANH83846.1"/>
    </source>
</evidence>
<dbReference type="Pfam" id="PF00085">
    <property type="entry name" value="Thioredoxin"/>
    <property type="match status" value="1"/>
</dbReference>
<gene>
    <name evidence="11" type="ORF">A8C56_10540</name>
</gene>
<dbReference type="STRING" id="1176587.A8C56_10540"/>
<feature type="site" description="Contributes to redox potential value" evidence="8">
    <location>
        <position position="25"/>
    </location>
</feature>
<evidence type="ECO:0000259" key="10">
    <source>
        <dbReference type="PROSITE" id="PS51352"/>
    </source>
</evidence>
<dbReference type="GO" id="GO:0015035">
    <property type="term" value="F:protein-disulfide reductase activity"/>
    <property type="evidence" value="ECO:0007669"/>
    <property type="project" value="UniProtKB-UniRule"/>
</dbReference>
<feature type="active site" description="Nucleophile" evidence="8">
    <location>
        <position position="24"/>
    </location>
</feature>
<dbReference type="OrthoDB" id="9790390at2"/>
<evidence type="ECO:0000256" key="3">
    <source>
        <dbReference type="ARBA" id="ARBA00022982"/>
    </source>
</evidence>
<comment type="similarity">
    <text evidence="1 7">Belongs to the thioredoxin family.</text>
</comment>